<dbReference type="Pfam" id="PF17919">
    <property type="entry name" value="RT_RNaseH_2"/>
    <property type="match status" value="1"/>
</dbReference>
<dbReference type="GO" id="GO:0004519">
    <property type="term" value="F:endonuclease activity"/>
    <property type="evidence" value="ECO:0007669"/>
    <property type="project" value="UniProtKB-KW"/>
</dbReference>
<gene>
    <name evidence="2" type="ORF">RJ639_042081</name>
</gene>
<keyword evidence="3" id="KW-1185">Reference proteome</keyword>
<dbReference type="SUPFAM" id="SSF56672">
    <property type="entry name" value="DNA/RNA polymerases"/>
    <property type="match status" value="1"/>
</dbReference>
<evidence type="ECO:0000313" key="3">
    <source>
        <dbReference type="Proteomes" id="UP001188597"/>
    </source>
</evidence>
<proteinExistence type="predicted"/>
<dbReference type="AlphaFoldDB" id="A0AA88WGK5"/>
<evidence type="ECO:0000313" key="2">
    <source>
        <dbReference type="EMBL" id="KAK3027441.1"/>
    </source>
</evidence>
<accession>A0AA88WGK5</accession>
<organism evidence="2 3">
    <name type="scientific">Escallonia herrerae</name>
    <dbReference type="NCBI Taxonomy" id="1293975"/>
    <lineage>
        <taxon>Eukaryota</taxon>
        <taxon>Viridiplantae</taxon>
        <taxon>Streptophyta</taxon>
        <taxon>Embryophyta</taxon>
        <taxon>Tracheophyta</taxon>
        <taxon>Spermatophyta</taxon>
        <taxon>Magnoliopsida</taxon>
        <taxon>eudicotyledons</taxon>
        <taxon>Gunneridae</taxon>
        <taxon>Pentapetalae</taxon>
        <taxon>asterids</taxon>
        <taxon>campanulids</taxon>
        <taxon>Escalloniales</taxon>
        <taxon>Escalloniaceae</taxon>
        <taxon>Escallonia</taxon>
    </lineage>
</organism>
<reference evidence="2" key="1">
    <citation type="submission" date="2022-12" db="EMBL/GenBank/DDBJ databases">
        <title>Draft genome assemblies for two species of Escallonia (Escalloniales).</title>
        <authorList>
            <person name="Chanderbali A."/>
            <person name="Dervinis C."/>
            <person name="Anghel I."/>
            <person name="Soltis D."/>
            <person name="Soltis P."/>
            <person name="Zapata F."/>
        </authorList>
    </citation>
    <scope>NUCLEOTIDE SEQUENCE</scope>
    <source>
        <strain evidence="2">UCBG64.0493</strain>
        <tissue evidence="2">Leaf</tissue>
    </source>
</reference>
<dbReference type="PANTHER" id="PTHR48475:SF2">
    <property type="entry name" value="RIBONUCLEASE H"/>
    <property type="match status" value="1"/>
</dbReference>
<protein>
    <recommendedName>
        <fullName evidence="1">Reverse transcriptase/retrotransposon-derived protein RNase H-like domain-containing protein</fullName>
    </recommendedName>
</protein>
<evidence type="ECO:0000259" key="1">
    <source>
        <dbReference type="Pfam" id="PF17919"/>
    </source>
</evidence>
<feature type="domain" description="Reverse transcriptase/retrotransposon-derived protein RNase H-like" evidence="1">
    <location>
        <begin position="29"/>
        <end position="92"/>
    </location>
</feature>
<dbReference type="Proteomes" id="UP001188597">
    <property type="component" value="Unassembled WGS sequence"/>
</dbReference>
<name>A0AA88WGK5_9ASTE</name>
<comment type="caution">
    <text evidence="2">The sequence shown here is derived from an EMBL/GenBank/DDBJ whole genome shotgun (WGS) entry which is preliminary data.</text>
</comment>
<dbReference type="Gene3D" id="3.10.20.370">
    <property type="match status" value="1"/>
</dbReference>
<dbReference type="PANTHER" id="PTHR48475">
    <property type="entry name" value="RIBONUCLEASE H"/>
    <property type="match status" value="1"/>
</dbReference>
<dbReference type="InterPro" id="IPR043502">
    <property type="entry name" value="DNA/RNA_pol_sf"/>
</dbReference>
<dbReference type="EMBL" id="JAVXUP010000460">
    <property type="protein sequence ID" value="KAK3027441.1"/>
    <property type="molecule type" value="Genomic_DNA"/>
</dbReference>
<sequence>MPALLQGNQKGKRFHMDGGMPKIIRGAAKPVSDEDLFLYLSVSEVAVNSVLIREVEGKQKPVYYLSKVLQDVEKRYPRIDKMALALITWARKSAAVNGSRSSHSSEGNEANLRGNLDLLDEVRAQALDRVISTKQRVARHYNGRVRTRIFRVGDLVLRKLEVSDPKAAIGKLSPNWEGPYKGLEVNNHLLLMIAEVSASDSRPEIISPSKPAALAASKQT</sequence>
<dbReference type="GO" id="GO:0016787">
    <property type="term" value="F:hydrolase activity"/>
    <property type="evidence" value="ECO:0007669"/>
    <property type="project" value="UniProtKB-KW"/>
</dbReference>
<dbReference type="InterPro" id="IPR041577">
    <property type="entry name" value="RT_RNaseH_2"/>
</dbReference>
<dbReference type="GO" id="GO:0003964">
    <property type="term" value="F:RNA-directed DNA polymerase activity"/>
    <property type="evidence" value="ECO:0007669"/>
    <property type="project" value="UniProtKB-KW"/>
</dbReference>